<organism evidence="1 2">
    <name type="scientific">Robbsia betulipollinis</name>
    <dbReference type="NCBI Taxonomy" id="2981849"/>
    <lineage>
        <taxon>Bacteria</taxon>
        <taxon>Pseudomonadati</taxon>
        <taxon>Pseudomonadota</taxon>
        <taxon>Betaproteobacteria</taxon>
        <taxon>Burkholderiales</taxon>
        <taxon>Burkholderiaceae</taxon>
        <taxon>Robbsia</taxon>
    </lineage>
</organism>
<dbReference type="RefSeq" id="WP_267849510.1">
    <property type="nucleotide sequence ID" value="NZ_JAPMXC010000010.1"/>
</dbReference>
<accession>A0ABT3ZT41</accession>
<sequence length="201" mass="22555">MTRLSEFSDPAKILEDHQAGTCKGCPHERSERFFGADHKTCALGAPHGSRCENYGKRQSMNILDLCGVIPKDDIDAVLLDWYEWSETYTPAVGYRTADASCREYRSSRQWMTYDELGEQVDANLRAEVGKVVEPLVLALGVRHRIAVSTAMRNMVTGSTVWKNPRYPETQDGDYAAAKDLMRPQLYAKGLIKALVNPARIL</sequence>
<protein>
    <recommendedName>
        <fullName evidence="3">Phage protein</fullName>
    </recommendedName>
</protein>
<gene>
    <name evidence="1" type="ORF">OVY01_20940</name>
</gene>
<name>A0ABT3ZT41_9BURK</name>
<dbReference type="EMBL" id="JAPMXC010000010">
    <property type="protein sequence ID" value="MCY0389617.1"/>
    <property type="molecule type" value="Genomic_DNA"/>
</dbReference>
<evidence type="ECO:0008006" key="3">
    <source>
        <dbReference type="Google" id="ProtNLM"/>
    </source>
</evidence>
<keyword evidence="2" id="KW-1185">Reference proteome</keyword>
<proteinExistence type="predicted"/>
<comment type="caution">
    <text evidence="1">The sequence shown here is derived from an EMBL/GenBank/DDBJ whole genome shotgun (WGS) entry which is preliminary data.</text>
</comment>
<evidence type="ECO:0000313" key="1">
    <source>
        <dbReference type="EMBL" id="MCY0389617.1"/>
    </source>
</evidence>
<dbReference type="Proteomes" id="UP001082899">
    <property type="component" value="Unassembled WGS sequence"/>
</dbReference>
<evidence type="ECO:0000313" key="2">
    <source>
        <dbReference type="Proteomes" id="UP001082899"/>
    </source>
</evidence>
<reference evidence="1" key="1">
    <citation type="submission" date="2022-11" db="EMBL/GenBank/DDBJ databases">
        <title>Robbsia betulipollinis sp. nov., isolated from pollen of birch (Betula pendula).</title>
        <authorList>
            <person name="Shi H."/>
            <person name="Ambika Manirajan B."/>
            <person name="Ratering S."/>
            <person name="Geissler-Plaum R."/>
            <person name="Schnell S."/>
        </authorList>
    </citation>
    <scope>NUCLEOTIDE SEQUENCE</scope>
    <source>
        <strain evidence="1">Bb-Pol-6</strain>
    </source>
</reference>